<dbReference type="Proteomes" id="UP000715441">
    <property type="component" value="Unassembled WGS sequence"/>
</dbReference>
<sequence>MSYLECLASSHPVQMCGSVGMRVRLHATSQCKVILAFLPDGVAECPVAQLDYVRYTGNTITSSAALAAKNRLRTQPRRTRERRPVVWRHR</sequence>
<organism evidence="2 3">
    <name type="scientific">Amycolatopsis acididurans</name>
    <dbReference type="NCBI Taxonomy" id="2724524"/>
    <lineage>
        <taxon>Bacteria</taxon>
        <taxon>Bacillati</taxon>
        <taxon>Actinomycetota</taxon>
        <taxon>Actinomycetes</taxon>
        <taxon>Pseudonocardiales</taxon>
        <taxon>Pseudonocardiaceae</taxon>
        <taxon>Amycolatopsis</taxon>
    </lineage>
</organism>
<dbReference type="Gene3D" id="3.30.450.40">
    <property type="match status" value="1"/>
</dbReference>
<name>A0ABX1J649_9PSEU</name>
<dbReference type="RefSeq" id="WP_168516265.1">
    <property type="nucleotide sequence ID" value="NZ_JAAXLS010000009.1"/>
</dbReference>
<feature type="domain" description="IclR-ED" evidence="1">
    <location>
        <begin position="1"/>
        <end position="90"/>
    </location>
</feature>
<gene>
    <name evidence="2" type="ORF">HFP15_16050</name>
</gene>
<proteinExistence type="predicted"/>
<dbReference type="Pfam" id="PF01614">
    <property type="entry name" value="IclR_C"/>
    <property type="match status" value="1"/>
</dbReference>
<dbReference type="SUPFAM" id="SSF55781">
    <property type="entry name" value="GAF domain-like"/>
    <property type="match status" value="1"/>
</dbReference>
<evidence type="ECO:0000259" key="1">
    <source>
        <dbReference type="PROSITE" id="PS51078"/>
    </source>
</evidence>
<reference evidence="2 3" key="1">
    <citation type="submission" date="2020-04" db="EMBL/GenBank/DDBJ databases">
        <title>Novel species.</title>
        <authorList>
            <person name="Teo W.F.A."/>
            <person name="Lipun K."/>
            <person name="Srisuk N."/>
            <person name="Duangmal K."/>
        </authorList>
    </citation>
    <scope>NUCLEOTIDE SEQUENCE [LARGE SCALE GENOMIC DNA]</scope>
    <source>
        <strain evidence="2 3">K13G38</strain>
    </source>
</reference>
<dbReference type="InterPro" id="IPR014757">
    <property type="entry name" value="Tscrpt_reg_IclR_C"/>
</dbReference>
<accession>A0ABX1J649</accession>
<dbReference type="InterPro" id="IPR029016">
    <property type="entry name" value="GAF-like_dom_sf"/>
</dbReference>
<evidence type="ECO:0000313" key="3">
    <source>
        <dbReference type="Proteomes" id="UP000715441"/>
    </source>
</evidence>
<protein>
    <recommendedName>
        <fullName evidence="1">IclR-ED domain-containing protein</fullName>
    </recommendedName>
</protein>
<comment type="caution">
    <text evidence="2">The sequence shown here is derived from an EMBL/GenBank/DDBJ whole genome shotgun (WGS) entry which is preliminary data.</text>
</comment>
<dbReference type="EMBL" id="JAAXLS010000009">
    <property type="protein sequence ID" value="NKQ54399.1"/>
    <property type="molecule type" value="Genomic_DNA"/>
</dbReference>
<evidence type="ECO:0000313" key="2">
    <source>
        <dbReference type="EMBL" id="NKQ54399.1"/>
    </source>
</evidence>
<dbReference type="PROSITE" id="PS51078">
    <property type="entry name" value="ICLR_ED"/>
    <property type="match status" value="1"/>
</dbReference>
<keyword evidence="3" id="KW-1185">Reference proteome</keyword>